<dbReference type="Pfam" id="PF01734">
    <property type="entry name" value="Patatin"/>
    <property type="match status" value="1"/>
</dbReference>
<evidence type="ECO:0000256" key="1">
    <source>
        <dbReference type="ARBA" id="ARBA00022801"/>
    </source>
</evidence>
<dbReference type="EMBL" id="CYHC01000005">
    <property type="protein sequence ID" value="CUA88880.1"/>
    <property type="molecule type" value="Genomic_DNA"/>
</dbReference>
<proteinExistence type="predicted"/>
<dbReference type="SUPFAM" id="SSF52151">
    <property type="entry name" value="FabD/lysophospholipase-like"/>
    <property type="match status" value="1"/>
</dbReference>
<evidence type="ECO:0000313" key="7">
    <source>
        <dbReference type="Proteomes" id="UP000182178"/>
    </source>
</evidence>
<organism evidence="6 7">
    <name type="scientific">Chelatococcus sambhunathii</name>
    <dbReference type="NCBI Taxonomy" id="363953"/>
    <lineage>
        <taxon>Bacteria</taxon>
        <taxon>Pseudomonadati</taxon>
        <taxon>Pseudomonadota</taxon>
        <taxon>Alphaproteobacteria</taxon>
        <taxon>Hyphomicrobiales</taxon>
        <taxon>Chelatococcaceae</taxon>
        <taxon>Chelatococcus</taxon>
    </lineage>
</organism>
<evidence type="ECO:0000256" key="4">
    <source>
        <dbReference type="PROSITE-ProRule" id="PRU01161"/>
    </source>
</evidence>
<dbReference type="InterPro" id="IPR050301">
    <property type="entry name" value="NTE"/>
</dbReference>
<evidence type="ECO:0000256" key="2">
    <source>
        <dbReference type="ARBA" id="ARBA00022963"/>
    </source>
</evidence>
<name>A0ABP2A4H8_9HYPH</name>
<feature type="short sequence motif" description="GXGXXG" evidence="4">
    <location>
        <begin position="37"/>
        <end position="42"/>
    </location>
</feature>
<dbReference type="RefSeq" id="WP_082464821.1">
    <property type="nucleotide sequence ID" value="NZ_CYHC01000005.1"/>
</dbReference>
<comment type="caution">
    <text evidence="6">The sequence shown here is derived from an EMBL/GenBank/DDBJ whole genome shotgun (WGS) entry which is preliminary data.</text>
</comment>
<keyword evidence="7" id="KW-1185">Reference proteome</keyword>
<feature type="active site" description="Nucleophile" evidence="4">
    <location>
        <position position="67"/>
    </location>
</feature>
<accession>A0ABP2A4H8</accession>
<feature type="domain" description="PNPLA" evidence="5">
    <location>
        <begin position="33"/>
        <end position="233"/>
    </location>
</feature>
<evidence type="ECO:0000256" key="3">
    <source>
        <dbReference type="ARBA" id="ARBA00023098"/>
    </source>
</evidence>
<dbReference type="InterPro" id="IPR016035">
    <property type="entry name" value="Acyl_Trfase/lysoPLipase"/>
</dbReference>
<gene>
    <name evidence="6" type="ORF">Ga0061061_105274</name>
</gene>
<dbReference type="Proteomes" id="UP000182178">
    <property type="component" value="Unassembled WGS sequence"/>
</dbReference>
<dbReference type="PANTHER" id="PTHR14226:SF78">
    <property type="entry name" value="SLR0060 PROTEIN"/>
    <property type="match status" value="1"/>
</dbReference>
<dbReference type="PROSITE" id="PS51635">
    <property type="entry name" value="PNPLA"/>
    <property type="match status" value="1"/>
</dbReference>
<feature type="short sequence motif" description="DGA/G" evidence="4">
    <location>
        <begin position="220"/>
        <end position="222"/>
    </location>
</feature>
<evidence type="ECO:0000259" key="5">
    <source>
        <dbReference type="PROSITE" id="PS51635"/>
    </source>
</evidence>
<reference evidence="6 7" key="1">
    <citation type="submission" date="2015-08" db="EMBL/GenBank/DDBJ databases">
        <authorList>
            <person name="Varghese N."/>
        </authorList>
    </citation>
    <scope>NUCLEOTIDE SEQUENCE [LARGE SCALE GENOMIC DNA]</scope>
    <source>
        <strain evidence="6 7">DSM 18167</strain>
    </source>
</reference>
<evidence type="ECO:0000313" key="6">
    <source>
        <dbReference type="EMBL" id="CUA88880.1"/>
    </source>
</evidence>
<keyword evidence="3 4" id="KW-0443">Lipid metabolism</keyword>
<keyword evidence="1 4" id="KW-0378">Hydrolase</keyword>
<dbReference type="InterPro" id="IPR002641">
    <property type="entry name" value="PNPLA_dom"/>
</dbReference>
<sequence length="363" mass="40191">MTGRVVRARKSAGQPAGGFAGIAGPKAEKSICLALQGGGAHGAFTWGVIDTLLEDGRLAIEAISGTSAGAMNAVVMTQGFIEAGIDGARRDLETFWRRVSRDGALSPLQRSLVDRMLGIWGGGDEPPGLLWFDMVSRFASPYDFNPLNINPLRDLIEELIDFDKVRACNSVSLFIAATNVRTGKIKLFERPELTADHIMASACLPMVFQAVEIDGVPYWDGGYMGNPALFPLFYGAASDDVLLVQINPIEREETPRTAREIQNRLTEITFNATLLREMRAIEFVTRLIDEGKLSKDEYKRVLMHRIDADLLMKRVTAASRLSADWDLLQRLADLGRQAARKWLKKSYDDVGVRSTLDLRREFA</sequence>
<dbReference type="Gene3D" id="3.40.1090.10">
    <property type="entry name" value="Cytosolic phospholipase A2 catalytic domain"/>
    <property type="match status" value="2"/>
</dbReference>
<dbReference type="PANTHER" id="PTHR14226">
    <property type="entry name" value="NEUROPATHY TARGET ESTERASE/SWISS CHEESE D.MELANOGASTER"/>
    <property type="match status" value="1"/>
</dbReference>
<feature type="active site" description="Proton acceptor" evidence="4">
    <location>
        <position position="220"/>
    </location>
</feature>
<keyword evidence="2 4" id="KW-0442">Lipid degradation</keyword>
<feature type="short sequence motif" description="GXSXG" evidence="4">
    <location>
        <begin position="65"/>
        <end position="69"/>
    </location>
</feature>
<protein>
    <submittedName>
        <fullName evidence="6">Predicted acylesterase/phospholipase RssA, containd patatin domain</fullName>
    </submittedName>
</protein>